<dbReference type="InterPro" id="IPR013324">
    <property type="entry name" value="RNA_pol_sigma_r3/r4-like"/>
</dbReference>
<dbReference type="InterPro" id="IPR036388">
    <property type="entry name" value="WH-like_DNA-bd_sf"/>
</dbReference>
<evidence type="ECO:0000259" key="6">
    <source>
        <dbReference type="Pfam" id="PF04545"/>
    </source>
</evidence>
<accession>A0ABV5MAL8</accession>
<dbReference type="NCBIfam" id="TIGR02983">
    <property type="entry name" value="SigE-fam_strep"/>
    <property type="match status" value="1"/>
</dbReference>
<keyword evidence="2" id="KW-0805">Transcription regulation</keyword>
<dbReference type="NCBIfam" id="TIGR02937">
    <property type="entry name" value="sigma70-ECF"/>
    <property type="match status" value="1"/>
</dbReference>
<dbReference type="InterPro" id="IPR007630">
    <property type="entry name" value="RNA_pol_sigma70_r4"/>
</dbReference>
<dbReference type="InterPro" id="IPR039425">
    <property type="entry name" value="RNA_pol_sigma-70-like"/>
</dbReference>
<evidence type="ECO:0000256" key="5">
    <source>
        <dbReference type="ARBA" id="ARBA00023163"/>
    </source>
</evidence>
<organism evidence="7 8">
    <name type="scientific">Dactylosporangium vinaceum</name>
    <dbReference type="NCBI Taxonomy" id="53362"/>
    <lineage>
        <taxon>Bacteria</taxon>
        <taxon>Bacillati</taxon>
        <taxon>Actinomycetota</taxon>
        <taxon>Actinomycetes</taxon>
        <taxon>Micromonosporales</taxon>
        <taxon>Micromonosporaceae</taxon>
        <taxon>Dactylosporangium</taxon>
    </lineage>
</organism>
<dbReference type="RefSeq" id="WP_246655454.1">
    <property type="nucleotide sequence ID" value="NZ_CP061913.1"/>
</dbReference>
<dbReference type="CDD" id="cd06171">
    <property type="entry name" value="Sigma70_r4"/>
    <property type="match status" value="1"/>
</dbReference>
<reference evidence="7 8" key="1">
    <citation type="submission" date="2024-09" db="EMBL/GenBank/DDBJ databases">
        <authorList>
            <person name="Sun Q."/>
            <person name="Mori K."/>
        </authorList>
    </citation>
    <scope>NUCLEOTIDE SEQUENCE [LARGE SCALE GENOMIC DNA]</scope>
    <source>
        <strain evidence="7 8">JCM 3307</strain>
    </source>
</reference>
<dbReference type="InterPro" id="IPR014325">
    <property type="entry name" value="RNA_pol_sigma-E_actinobac"/>
</dbReference>
<dbReference type="SUPFAM" id="SSF88659">
    <property type="entry name" value="Sigma3 and sigma4 domains of RNA polymerase sigma factors"/>
    <property type="match status" value="1"/>
</dbReference>
<keyword evidence="5" id="KW-0804">Transcription</keyword>
<dbReference type="Gene3D" id="1.10.1740.10">
    <property type="match status" value="1"/>
</dbReference>
<keyword evidence="3" id="KW-0731">Sigma factor</keyword>
<dbReference type="PANTHER" id="PTHR43133:SF50">
    <property type="entry name" value="ECF RNA POLYMERASE SIGMA FACTOR SIGM"/>
    <property type="match status" value="1"/>
</dbReference>
<evidence type="ECO:0000313" key="7">
    <source>
        <dbReference type="EMBL" id="MFB9445889.1"/>
    </source>
</evidence>
<dbReference type="Proteomes" id="UP001589608">
    <property type="component" value="Unassembled WGS sequence"/>
</dbReference>
<dbReference type="Pfam" id="PF04545">
    <property type="entry name" value="Sigma70_r4"/>
    <property type="match status" value="1"/>
</dbReference>
<keyword evidence="4" id="KW-0238">DNA-binding</keyword>
<comment type="similarity">
    <text evidence="1">Belongs to the sigma-70 factor family. ECF subfamily.</text>
</comment>
<evidence type="ECO:0000256" key="2">
    <source>
        <dbReference type="ARBA" id="ARBA00023015"/>
    </source>
</evidence>
<keyword evidence="8" id="KW-1185">Reference proteome</keyword>
<evidence type="ECO:0000256" key="1">
    <source>
        <dbReference type="ARBA" id="ARBA00010641"/>
    </source>
</evidence>
<comment type="caution">
    <text evidence="7">The sequence shown here is derived from an EMBL/GenBank/DDBJ whole genome shotgun (WGS) entry which is preliminary data.</text>
</comment>
<gene>
    <name evidence="7" type="ORF">ACFFTR_22645</name>
</gene>
<evidence type="ECO:0000256" key="4">
    <source>
        <dbReference type="ARBA" id="ARBA00023125"/>
    </source>
</evidence>
<dbReference type="InterPro" id="IPR013325">
    <property type="entry name" value="RNA_pol_sigma_r2"/>
</dbReference>
<dbReference type="EMBL" id="JBHMCA010000043">
    <property type="protein sequence ID" value="MFB9445889.1"/>
    <property type="molecule type" value="Genomic_DNA"/>
</dbReference>
<sequence>MFVVGDFEEFVRARTGAFARTAYLLTGDRQHAEELVQTALLAAAERWGRLDDPERYVRRVLYTRAVSWWRVLRRRRREVLTDAPPERPAGSAVDPELRIVLAQALGRLTPKQRAVLVLRFYEDRTEAETADLLGVGTGTVKSQTRDALRRLREIAPELADEHKGVLR</sequence>
<dbReference type="PANTHER" id="PTHR43133">
    <property type="entry name" value="RNA POLYMERASE ECF-TYPE SIGMA FACTO"/>
    <property type="match status" value="1"/>
</dbReference>
<proteinExistence type="inferred from homology"/>
<name>A0ABV5MAL8_9ACTN</name>
<dbReference type="Gene3D" id="1.10.10.10">
    <property type="entry name" value="Winged helix-like DNA-binding domain superfamily/Winged helix DNA-binding domain"/>
    <property type="match status" value="1"/>
</dbReference>
<evidence type="ECO:0000313" key="8">
    <source>
        <dbReference type="Proteomes" id="UP001589608"/>
    </source>
</evidence>
<dbReference type="SUPFAM" id="SSF88946">
    <property type="entry name" value="Sigma2 domain of RNA polymerase sigma factors"/>
    <property type="match status" value="1"/>
</dbReference>
<protein>
    <submittedName>
        <fullName evidence="7">SigE family RNA polymerase sigma factor</fullName>
    </submittedName>
</protein>
<feature type="domain" description="RNA polymerase sigma-70 region 4" evidence="6">
    <location>
        <begin position="104"/>
        <end position="153"/>
    </location>
</feature>
<dbReference type="InterPro" id="IPR014284">
    <property type="entry name" value="RNA_pol_sigma-70_dom"/>
</dbReference>
<evidence type="ECO:0000256" key="3">
    <source>
        <dbReference type="ARBA" id="ARBA00023082"/>
    </source>
</evidence>